<dbReference type="VEuPathDB" id="AmoebaDB:EHI_114330"/>
<dbReference type="VEuPathDB" id="AmoebaDB:KM1_149690"/>
<dbReference type="PANTHER" id="PTHR45686:SF18">
    <property type="entry name" value="ADP-RIBOSYLATION FACTOR GTPASE-ACTIVATING PROTEIN GCS1"/>
    <property type="match status" value="1"/>
</dbReference>
<dbReference type="AlphaFoldDB" id="A0A5K1VSY1"/>
<evidence type="ECO:0000313" key="4">
    <source>
        <dbReference type="EMBL" id="GAT97959.1"/>
    </source>
</evidence>
<dbReference type="VEuPathDB" id="AmoebaDB:EHI5A_064260"/>
<sequence>MANRSVYSVAKTENTFGATRVDEEEAFDAFDDFDNIQEEEVKEEVVEQPKEVKEEEVKKEETVNEIEEKVAEEESPKVEEKTTNKAGWCFEDFEGSGSIKPKIYASAAGGSNVSVKKQPKKVQNSYASTSSNVDWNKYKNAKSISSDQLFGSDEPTAYEKQKLTQYSNASAIGSEEFFGKEEKKSYSKIEADDEWRNDELSRMADSIANGAVKLATKAKSLFDDF</sequence>
<accession>A0A5K1VSY1</accession>
<evidence type="ECO:0000256" key="3">
    <source>
        <dbReference type="SAM" id="MobiDB-lite"/>
    </source>
</evidence>
<evidence type="ECO:0000313" key="5">
    <source>
        <dbReference type="Proteomes" id="UP000078387"/>
    </source>
</evidence>
<keyword evidence="2" id="KW-0862">Zinc</keyword>
<dbReference type="GO" id="GO:0048205">
    <property type="term" value="P:COPI coating of Golgi vesicle"/>
    <property type="evidence" value="ECO:0007669"/>
    <property type="project" value="TreeGrafter"/>
</dbReference>
<dbReference type="GO" id="GO:0000139">
    <property type="term" value="C:Golgi membrane"/>
    <property type="evidence" value="ECO:0007669"/>
    <property type="project" value="GOC"/>
</dbReference>
<organism evidence="4 5">
    <name type="scientific">Entamoeba histolytica</name>
    <dbReference type="NCBI Taxonomy" id="5759"/>
    <lineage>
        <taxon>Eukaryota</taxon>
        <taxon>Amoebozoa</taxon>
        <taxon>Evosea</taxon>
        <taxon>Archamoebae</taxon>
        <taxon>Mastigamoebida</taxon>
        <taxon>Entamoebidae</taxon>
        <taxon>Entamoeba</taxon>
    </lineage>
</organism>
<dbReference type="PANTHER" id="PTHR45686">
    <property type="entry name" value="ADP-RIBOSYLATION FACTOR GTPASE ACTIVATING PROTEIN 3, ISOFORM H-RELATED"/>
    <property type="match status" value="1"/>
</dbReference>
<name>A0A5K1VSY1_ENTHI</name>
<protein>
    <submittedName>
        <fullName evidence="4">Uncharacterized protein</fullName>
    </submittedName>
</protein>
<dbReference type="OMA" id="DEWGNDE"/>
<proteinExistence type="predicted"/>
<keyword evidence="1" id="KW-0479">Metal-binding</keyword>
<reference evidence="4 5" key="1">
    <citation type="submission" date="2016-05" db="EMBL/GenBank/DDBJ databases">
        <title>First whole genome sequencing of Entamoeba histolytica HM1:IMSS-clone-6.</title>
        <authorList>
            <person name="Mukherjee Avik.K."/>
            <person name="Izumyama S."/>
            <person name="Nakada-Tsukui K."/>
            <person name="Nozaki T."/>
        </authorList>
    </citation>
    <scope>NUCLEOTIDE SEQUENCE [LARGE SCALE GENOMIC DNA]</scope>
    <source>
        <strain evidence="4 5">HM1:IMSS clone 6</strain>
    </source>
</reference>
<feature type="compositionally biased region" description="Basic and acidic residues" evidence="3">
    <location>
        <begin position="43"/>
        <end position="82"/>
    </location>
</feature>
<feature type="region of interest" description="Disordered" evidence="3">
    <location>
        <begin position="42"/>
        <end position="82"/>
    </location>
</feature>
<evidence type="ECO:0000256" key="1">
    <source>
        <dbReference type="ARBA" id="ARBA00022723"/>
    </source>
</evidence>
<dbReference type="EMBL" id="BDEQ01000001">
    <property type="protein sequence ID" value="GAT97959.1"/>
    <property type="molecule type" value="Genomic_DNA"/>
</dbReference>
<gene>
    <name evidence="4" type="ORF">CL6EHI_114330</name>
</gene>
<comment type="caution">
    <text evidence="4">The sequence shown here is derived from an EMBL/GenBank/DDBJ whole genome shotgun (WGS) entry which is preliminary data.</text>
</comment>
<dbReference type="Proteomes" id="UP000078387">
    <property type="component" value="Unassembled WGS sequence"/>
</dbReference>
<evidence type="ECO:0000256" key="2">
    <source>
        <dbReference type="ARBA" id="ARBA00022833"/>
    </source>
</evidence>
<dbReference type="VEuPathDB" id="AmoebaDB:EHI7A_165000"/>
<dbReference type="GO" id="GO:0046872">
    <property type="term" value="F:metal ion binding"/>
    <property type="evidence" value="ECO:0007669"/>
    <property type="project" value="UniProtKB-KW"/>
</dbReference>
<dbReference type="VEuPathDB" id="AmoebaDB:EHI8A_200570"/>